<dbReference type="Gene3D" id="2.60.40.1630">
    <property type="entry name" value="bacillus anthracis domain"/>
    <property type="match status" value="1"/>
</dbReference>
<dbReference type="RefSeq" id="WP_281812374.1">
    <property type="nucleotide sequence ID" value="NZ_BRLB01000001.1"/>
</dbReference>
<gene>
    <name evidence="4" type="ORF">SH1V18_07440</name>
</gene>
<evidence type="ECO:0000313" key="4">
    <source>
        <dbReference type="EMBL" id="GKX28264.1"/>
    </source>
</evidence>
<dbReference type="Proteomes" id="UP001144256">
    <property type="component" value="Unassembled WGS sequence"/>
</dbReference>
<keyword evidence="1" id="KW-0472">Membrane</keyword>
<evidence type="ECO:0000259" key="3">
    <source>
        <dbReference type="Pfam" id="PF18705"/>
    </source>
</evidence>
<feature type="domain" description="DUF4179" evidence="2">
    <location>
        <begin position="4"/>
        <end position="84"/>
    </location>
</feature>
<sequence length="399" mass="46023">MKYKKLIPVIMIVIIILIAIVVFVTNKEKSLTEKYDITDKGVQEAIENNYIQNVNISDEHDGIILTVDNIIVDNRRIFILYNIENTKHRDSFQYLSRGTFNVNDENDTEIPAIASLPDYDFDLNSKKKMYSSYDMVMSSEIDIPSNLRLDVTLYTSEANNNNKQMELPYIWSVEIPVDKEIFNNRKKTYDANEIIDIKGQKIVIDKLTVYPITSVLDINYDKNNTMSILGLQDIKIVSNGREYTNGIDGLTSSIKDEYNSRLYFESNYFNDNEKLNIEGSGFKGIDKNKENIIVDVDNKTILKAPDDNLKIDDVKNEDQLEIIFKYNGNNFSLDQTFTDSEGTIFETQGMSVIHREPETTLIYEIPKESEFVDPITIKISNYPNIINASYKVELFDVNR</sequence>
<keyword evidence="5" id="KW-1185">Reference proteome</keyword>
<evidence type="ECO:0008006" key="6">
    <source>
        <dbReference type="Google" id="ProtNLM"/>
    </source>
</evidence>
<accession>A0A9W6DF34</accession>
<feature type="domain" description="DUF5643" evidence="3">
    <location>
        <begin position="186"/>
        <end position="295"/>
    </location>
</feature>
<dbReference type="Pfam" id="PF13786">
    <property type="entry name" value="DUF4179"/>
    <property type="match status" value="1"/>
</dbReference>
<reference evidence="4" key="1">
    <citation type="submission" date="2022-06" db="EMBL/GenBank/DDBJ databases">
        <title>Vallitalea longa sp. nov., an anaerobic bacterium isolated from marine sediment.</title>
        <authorList>
            <person name="Hirano S."/>
            <person name="Terahara T."/>
            <person name="Mori K."/>
            <person name="Hamada M."/>
            <person name="Matsumoto R."/>
            <person name="Kobayashi T."/>
        </authorList>
    </citation>
    <scope>NUCLEOTIDE SEQUENCE</scope>
    <source>
        <strain evidence="4">SH18-1</strain>
    </source>
</reference>
<protein>
    <recommendedName>
        <fullName evidence="6">DUF4179 domain-containing protein</fullName>
    </recommendedName>
</protein>
<evidence type="ECO:0000313" key="5">
    <source>
        <dbReference type="Proteomes" id="UP001144256"/>
    </source>
</evidence>
<dbReference type="InterPro" id="IPR025436">
    <property type="entry name" value="DUF4179"/>
</dbReference>
<dbReference type="InterPro" id="IPR040680">
    <property type="entry name" value="DUF5643"/>
</dbReference>
<feature type="transmembrane region" description="Helical" evidence="1">
    <location>
        <begin position="6"/>
        <end position="25"/>
    </location>
</feature>
<keyword evidence="1" id="KW-1133">Transmembrane helix</keyword>
<proteinExistence type="predicted"/>
<evidence type="ECO:0000259" key="2">
    <source>
        <dbReference type="Pfam" id="PF13786"/>
    </source>
</evidence>
<dbReference type="AlphaFoldDB" id="A0A9W6DF34"/>
<keyword evidence="1" id="KW-0812">Transmembrane</keyword>
<dbReference type="EMBL" id="BRLB01000001">
    <property type="protein sequence ID" value="GKX28264.1"/>
    <property type="molecule type" value="Genomic_DNA"/>
</dbReference>
<evidence type="ECO:0000256" key="1">
    <source>
        <dbReference type="SAM" id="Phobius"/>
    </source>
</evidence>
<comment type="caution">
    <text evidence="4">The sequence shown here is derived from an EMBL/GenBank/DDBJ whole genome shotgun (WGS) entry which is preliminary data.</text>
</comment>
<organism evidence="4 5">
    <name type="scientific">Vallitalea longa</name>
    <dbReference type="NCBI Taxonomy" id="2936439"/>
    <lineage>
        <taxon>Bacteria</taxon>
        <taxon>Bacillati</taxon>
        <taxon>Bacillota</taxon>
        <taxon>Clostridia</taxon>
        <taxon>Lachnospirales</taxon>
        <taxon>Vallitaleaceae</taxon>
        <taxon>Vallitalea</taxon>
    </lineage>
</organism>
<name>A0A9W6DF34_9FIRM</name>
<dbReference type="Pfam" id="PF18705">
    <property type="entry name" value="DUF5643"/>
    <property type="match status" value="1"/>
</dbReference>